<evidence type="ECO:0000259" key="4">
    <source>
        <dbReference type="SMART" id="SM00563"/>
    </source>
</evidence>
<dbReference type="CDD" id="cd07989">
    <property type="entry name" value="LPLAT_AGPAT-like"/>
    <property type="match status" value="1"/>
</dbReference>
<proteinExistence type="predicted"/>
<dbReference type="Pfam" id="PF01553">
    <property type="entry name" value="Acyltransferase"/>
    <property type="match status" value="1"/>
</dbReference>
<dbReference type="PANTHER" id="PTHR10434">
    <property type="entry name" value="1-ACYL-SN-GLYCEROL-3-PHOSPHATE ACYLTRANSFERASE"/>
    <property type="match status" value="1"/>
</dbReference>
<dbReference type="Proteomes" id="UP001150259">
    <property type="component" value="Unassembled WGS sequence"/>
</dbReference>
<feature type="domain" description="Phospholipid/glycerol acyltransferase" evidence="4">
    <location>
        <begin position="37"/>
        <end position="151"/>
    </location>
</feature>
<protein>
    <submittedName>
        <fullName evidence="5">1-acyl-sn-glycerol-3-phosphate acyltransferase</fullName>
    </submittedName>
</protein>
<evidence type="ECO:0000256" key="2">
    <source>
        <dbReference type="ARBA" id="ARBA00023315"/>
    </source>
</evidence>
<evidence type="ECO:0000256" key="3">
    <source>
        <dbReference type="SAM" id="MobiDB-lite"/>
    </source>
</evidence>
<feature type="region of interest" description="Disordered" evidence="3">
    <location>
        <begin position="227"/>
        <end position="262"/>
    </location>
</feature>
<evidence type="ECO:0000313" key="5">
    <source>
        <dbReference type="EMBL" id="MDC5698683.1"/>
    </source>
</evidence>
<name>A0ABT5GKD3_9MICO</name>
<keyword evidence="2 5" id="KW-0012">Acyltransferase</keyword>
<dbReference type="InterPro" id="IPR002123">
    <property type="entry name" value="Plipid/glycerol_acylTrfase"/>
</dbReference>
<sequence length="262" mass="28272">MEPVYSPVIAFARGLFALQGLRFTMLGEDNVPRTGGAVMAINHIGYMDFTYAGLAALKSGRLVRFMAKDSVFSHPVSGPLMRGMHHIPVDRTAGAASYRRAVEALRAGEIVGVFPEATISRSFELKDFKTGAARMAAEAGVPILPVVIWGSQRVWTKGHPKRLGRTNIPIAVSVGEPIPIPSDADPEEVTAGYKAVMQEMLDVLRATYEPLTGADLKFLPASMGGTAPTLAEATRLDDADTAERRRLAEERRAAQRRAQGKG</sequence>
<dbReference type="EMBL" id="JAPFQL010000079">
    <property type="protein sequence ID" value="MDC5698683.1"/>
    <property type="molecule type" value="Genomic_DNA"/>
</dbReference>
<feature type="compositionally biased region" description="Basic and acidic residues" evidence="3">
    <location>
        <begin position="234"/>
        <end position="253"/>
    </location>
</feature>
<dbReference type="SUPFAM" id="SSF69593">
    <property type="entry name" value="Glycerol-3-phosphate (1)-acyltransferase"/>
    <property type="match status" value="1"/>
</dbReference>
<keyword evidence="6" id="KW-1185">Reference proteome</keyword>
<keyword evidence="1" id="KW-0808">Transferase</keyword>
<dbReference type="SMART" id="SM00563">
    <property type="entry name" value="PlsC"/>
    <property type="match status" value="1"/>
</dbReference>
<reference evidence="5 6" key="1">
    <citation type="submission" date="2022-11" db="EMBL/GenBank/DDBJ databases">
        <title>Anaerobic phenanthrene biodegradation by a DNRA strain PheN6.</title>
        <authorList>
            <person name="Zhang Z."/>
        </authorList>
    </citation>
    <scope>NUCLEOTIDE SEQUENCE [LARGE SCALE GENOMIC DNA]</scope>
    <source>
        <strain evidence="5 6">PheN6</strain>
    </source>
</reference>
<dbReference type="PANTHER" id="PTHR10434:SF55">
    <property type="entry name" value="POSSIBLE ACYLTRANSFERASE"/>
    <property type="match status" value="1"/>
</dbReference>
<comment type="caution">
    <text evidence="5">The sequence shown here is derived from an EMBL/GenBank/DDBJ whole genome shotgun (WGS) entry which is preliminary data.</text>
</comment>
<evidence type="ECO:0000256" key="1">
    <source>
        <dbReference type="ARBA" id="ARBA00022679"/>
    </source>
</evidence>
<dbReference type="GO" id="GO:0016746">
    <property type="term" value="F:acyltransferase activity"/>
    <property type="evidence" value="ECO:0007669"/>
    <property type="project" value="UniProtKB-KW"/>
</dbReference>
<organism evidence="5 6">
    <name type="scientific">Intrasporangium calvum</name>
    <dbReference type="NCBI Taxonomy" id="53358"/>
    <lineage>
        <taxon>Bacteria</taxon>
        <taxon>Bacillati</taxon>
        <taxon>Actinomycetota</taxon>
        <taxon>Actinomycetes</taxon>
        <taxon>Micrococcales</taxon>
        <taxon>Intrasporangiaceae</taxon>
        <taxon>Intrasporangium</taxon>
    </lineage>
</organism>
<evidence type="ECO:0000313" key="6">
    <source>
        <dbReference type="Proteomes" id="UP001150259"/>
    </source>
</evidence>
<gene>
    <name evidence="5" type="ORF">OO014_15615</name>
</gene>
<dbReference type="RefSeq" id="WP_272463248.1">
    <property type="nucleotide sequence ID" value="NZ_JAPFQL010000079.1"/>
</dbReference>
<accession>A0ABT5GKD3</accession>